<reference evidence="2 3" key="1">
    <citation type="submission" date="2019-12" db="EMBL/GenBank/DDBJ databases">
        <title>Genomic-based taxomic classification of the family Erythrobacteraceae.</title>
        <authorList>
            <person name="Xu L."/>
        </authorList>
    </citation>
    <scope>NUCLEOTIDE SEQUENCE [LARGE SCALE GENOMIC DNA]</scope>
    <source>
        <strain evidence="2 3">KCTC 52259</strain>
    </source>
</reference>
<name>A0A6L7GHB5_9SPHN</name>
<feature type="chain" id="PRO_5027065533" evidence="1">
    <location>
        <begin position="26"/>
        <end position="223"/>
    </location>
</feature>
<organism evidence="2 3">
    <name type="scientific">Allopontixanthobacter confluentis</name>
    <dbReference type="NCBI Taxonomy" id="1849021"/>
    <lineage>
        <taxon>Bacteria</taxon>
        <taxon>Pseudomonadati</taxon>
        <taxon>Pseudomonadota</taxon>
        <taxon>Alphaproteobacteria</taxon>
        <taxon>Sphingomonadales</taxon>
        <taxon>Erythrobacteraceae</taxon>
        <taxon>Allopontixanthobacter</taxon>
    </lineage>
</organism>
<evidence type="ECO:0000313" key="2">
    <source>
        <dbReference type="EMBL" id="MXP14885.1"/>
    </source>
</evidence>
<dbReference type="EMBL" id="WTYU01000002">
    <property type="protein sequence ID" value="MXP14885.1"/>
    <property type="molecule type" value="Genomic_DNA"/>
</dbReference>
<proteinExistence type="predicted"/>
<dbReference type="OrthoDB" id="7447024at2"/>
<evidence type="ECO:0000313" key="3">
    <source>
        <dbReference type="Proteomes" id="UP000473531"/>
    </source>
</evidence>
<keyword evidence="3" id="KW-1185">Reference proteome</keyword>
<feature type="signal peptide" evidence="1">
    <location>
        <begin position="1"/>
        <end position="25"/>
    </location>
</feature>
<accession>A0A6L7GHB5</accession>
<gene>
    <name evidence="2" type="ORF">GRI44_09020</name>
</gene>
<keyword evidence="1" id="KW-0732">Signal</keyword>
<evidence type="ECO:0000256" key="1">
    <source>
        <dbReference type="SAM" id="SignalP"/>
    </source>
</evidence>
<comment type="caution">
    <text evidence="2">The sequence shown here is derived from an EMBL/GenBank/DDBJ whole genome shotgun (WGS) entry which is preliminary data.</text>
</comment>
<dbReference type="AlphaFoldDB" id="A0A6L7GHB5"/>
<dbReference type="Proteomes" id="UP000473531">
    <property type="component" value="Unassembled WGS sequence"/>
</dbReference>
<sequence>MIRNIFLGAAALAAAAVLPNVAAHAAGSAVGSSDGPAASQWEIGPIIRGRNYSVNMPATLSDTRDGPAFDFPYPTAANGHVHYVTVPVRSLEGARRITLRYRIDAKPGTRFLAQESPGGDGTLSLYFQRGGDRWSARTPHHRWYSPVNRVMPLRPGTHTVSINLDEPWIAMMGGDARALPQAFDAAISQTATVGFTFGGTSGRGHGVFATGPARFTVLDYRIE</sequence>
<protein>
    <submittedName>
        <fullName evidence="2">Uncharacterized protein</fullName>
    </submittedName>
</protein>